<evidence type="ECO:0000313" key="4">
    <source>
        <dbReference type="Proteomes" id="UP000663637"/>
    </source>
</evidence>
<dbReference type="EMBL" id="CP061510">
    <property type="protein sequence ID" value="QSB44229.1"/>
    <property type="molecule type" value="Genomic_DNA"/>
</dbReference>
<feature type="chain" id="PRO_5047467018" description="Lipoprotein" evidence="2">
    <location>
        <begin position="24"/>
        <end position="198"/>
    </location>
</feature>
<keyword evidence="2" id="KW-0732">Signal</keyword>
<feature type="compositionally biased region" description="Low complexity" evidence="1">
    <location>
        <begin position="50"/>
        <end position="64"/>
    </location>
</feature>
<reference evidence="3 4" key="1">
    <citation type="submission" date="2020-09" db="EMBL/GenBank/DDBJ databases">
        <title>Complete genome sequence of altererythrobacter flavus SS-21NJ, isolated from Dongying oil sludge in Shandong province.</title>
        <authorList>
            <person name="Sun S."/>
            <person name="Zhang Z."/>
        </authorList>
    </citation>
    <scope>NUCLEOTIDE SEQUENCE [LARGE SCALE GENOMIC DNA]</scope>
    <source>
        <strain evidence="3 4">SS-21NJ</strain>
    </source>
</reference>
<keyword evidence="4" id="KW-1185">Reference proteome</keyword>
<evidence type="ECO:0000256" key="2">
    <source>
        <dbReference type="SAM" id="SignalP"/>
    </source>
</evidence>
<proteinExistence type="predicted"/>
<dbReference type="RefSeq" id="WP_205441588.1">
    <property type="nucleotide sequence ID" value="NZ_CP061510.1"/>
</dbReference>
<evidence type="ECO:0000256" key="1">
    <source>
        <dbReference type="SAM" id="MobiDB-lite"/>
    </source>
</evidence>
<sequence length="198" mass="20654">MRCPHISMLLVGTLTLGACQQQATSPEQHAAADSTAPVAIASEAATPAPIAATLPSPPAADAAPQPSPPSDITDAYRGEKGARGVLLTWAHALENGNYALAWEQFGNDGKDSGTSKALYSAQFDKYRRITVAMPSGTIEGAAGSSYYTAPTTLTGELRGGGVEVLKGDVVLRRVNDVPGASSEQLHWHIYKADLKPVN</sequence>
<organism evidence="3 4">
    <name type="scientific">Tsuneonella flava</name>
    <dbReference type="NCBI Taxonomy" id="2055955"/>
    <lineage>
        <taxon>Bacteria</taxon>
        <taxon>Pseudomonadati</taxon>
        <taxon>Pseudomonadota</taxon>
        <taxon>Alphaproteobacteria</taxon>
        <taxon>Sphingomonadales</taxon>
        <taxon>Erythrobacteraceae</taxon>
        <taxon>Tsuneonella</taxon>
    </lineage>
</organism>
<feature type="signal peptide" evidence="2">
    <location>
        <begin position="1"/>
        <end position="23"/>
    </location>
</feature>
<evidence type="ECO:0000313" key="3">
    <source>
        <dbReference type="EMBL" id="QSB44229.1"/>
    </source>
</evidence>
<feature type="region of interest" description="Disordered" evidence="1">
    <location>
        <begin position="50"/>
        <end position="76"/>
    </location>
</feature>
<evidence type="ECO:0008006" key="5">
    <source>
        <dbReference type="Google" id="ProtNLM"/>
    </source>
</evidence>
<dbReference type="Proteomes" id="UP000663637">
    <property type="component" value="Chromosome"/>
</dbReference>
<accession>A0ABX7K7J1</accession>
<name>A0ABX7K7J1_9SPHN</name>
<protein>
    <recommendedName>
        <fullName evidence="5">Lipoprotein</fullName>
    </recommendedName>
</protein>
<dbReference type="PROSITE" id="PS51257">
    <property type="entry name" value="PROKAR_LIPOPROTEIN"/>
    <property type="match status" value="1"/>
</dbReference>
<gene>
    <name evidence="3" type="ORF">IDJ81_13000</name>
</gene>